<evidence type="ECO:0000256" key="1">
    <source>
        <dbReference type="ARBA" id="ARBA00004613"/>
    </source>
</evidence>
<proteinExistence type="evidence at transcript level"/>
<dbReference type="AlphaFoldDB" id="A0A2P2HX69"/>
<evidence type="ECO:0000256" key="5">
    <source>
        <dbReference type="ARBA" id="ARBA00023235"/>
    </source>
</evidence>
<evidence type="ECO:0000256" key="11">
    <source>
        <dbReference type="ARBA" id="ARBA00041912"/>
    </source>
</evidence>
<evidence type="ECO:0000313" key="13">
    <source>
        <dbReference type="EMBL" id="LAB66387.1"/>
    </source>
</evidence>
<dbReference type="EMBL" id="IACF01000622">
    <property type="protein sequence ID" value="LAB66387.1"/>
    <property type="molecule type" value="mRNA"/>
</dbReference>
<comment type="similarity">
    <text evidence="2">Belongs to the MIF family.</text>
</comment>
<evidence type="ECO:0000256" key="10">
    <source>
        <dbReference type="ARBA" id="ARBA00041631"/>
    </source>
</evidence>
<dbReference type="Gene3D" id="3.30.429.10">
    <property type="entry name" value="Macrophage Migration Inhibitory Factor"/>
    <property type="match status" value="1"/>
</dbReference>
<evidence type="ECO:0000256" key="9">
    <source>
        <dbReference type="ARBA" id="ARBA00039086"/>
    </source>
</evidence>
<dbReference type="InterPro" id="IPR001398">
    <property type="entry name" value="Macrophage_inhib_fac"/>
</dbReference>
<comment type="catalytic activity">
    <reaction evidence="6">
        <text>3-phenylpyruvate = enol-phenylpyruvate</text>
        <dbReference type="Rhea" id="RHEA:17097"/>
        <dbReference type="ChEBI" id="CHEBI:16815"/>
        <dbReference type="ChEBI" id="CHEBI:18005"/>
        <dbReference type="EC" id="5.3.2.1"/>
    </reaction>
</comment>
<dbReference type="EMBL" id="IACT01000283">
    <property type="protein sequence ID" value="LAC19709.1"/>
    <property type="molecule type" value="mRNA"/>
</dbReference>
<organism evidence="13">
    <name type="scientific">Hirondellea gigas</name>
    <dbReference type="NCBI Taxonomy" id="1518452"/>
    <lineage>
        <taxon>Eukaryota</taxon>
        <taxon>Metazoa</taxon>
        <taxon>Ecdysozoa</taxon>
        <taxon>Arthropoda</taxon>
        <taxon>Crustacea</taxon>
        <taxon>Multicrustacea</taxon>
        <taxon>Malacostraca</taxon>
        <taxon>Eumalacostraca</taxon>
        <taxon>Peracarida</taxon>
        <taxon>Amphipoda</taxon>
        <taxon>Amphilochidea</taxon>
        <taxon>Lysianassida</taxon>
        <taxon>Lysianassidira</taxon>
        <taxon>Lysianassoidea</taxon>
        <taxon>Lysianassidae</taxon>
        <taxon>Hirondellea</taxon>
    </lineage>
</organism>
<accession>A0A2P2HX69</accession>
<dbReference type="GO" id="GO:0005615">
    <property type="term" value="C:extracellular space"/>
    <property type="evidence" value="ECO:0007669"/>
    <property type="project" value="UniProtKB-KW"/>
</dbReference>
<dbReference type="EC" id="5.3.2.1" evidence="9"/>
<protein>
    <recommendedName>
        <fullName evidence="12">L-dopachrome isomerase</fullName>
        <ecNumber evidence="9">5.3.2.1</ecNumber>
        <ecNumber evidence="8">5.3.3.12</ecNumber>
    </recommendedName>
    <alternativeName>
        <fullName evidence="10">L-dopachrome tautomerase</fullName>
    </alternativeName>
    <alternativeName>
        <fullName evidence="11">Phenylpyruvate tautomerase</fullName>
    </alternativeName>
</protein>
<evidence type="ECO:0000256" key="2">
    <source>
        <dbReference type="ARBA" id="ARBA00005851"/>
    </source>
</evidence>
<reference evidence="13" key="2">
    <citation type="journal article" date="2018" name="Biosci. Biotechnol. Biochem.">
        <title>Polysaccharide hydrolase of the hadal zone amphipods Hirondellea gigas.</title>
        <authorList>
            <person name="Kobayashi H."/>
            <person name="Nagahama T."/>
            <person name="Arai W."/>
            <person name="Sasagawa Y."/>
            <person name="Umeda M."/>
            <person name="Hayashi T."/>
            <person name="Nikaido I."/>
            <person name="Watanabe H."/>
            <person name="Oguri K."/>
            <person name="Kitazato H."/>
            <person name="Fujioka K."/>
            <person name="Kido Y."/>
            <person name="Takami H."/>
        </authorList>
    </citation>
    <scope>NUCLEOTIDE SEQUENCE</scope>
    <source>
        <tissue evidence="13">Whole body</tissue>
    </source>
</reference>
<keyword evidence="3" id="KW-0202">Cytokine</keyword>
<evidence type="ECO:0000256" key="3">
    <source>
        <dbReference type="ARBA" id="ARBA00022514"/>
    </source>
</evidence>
<dbReference type="PANTHER" id="PTHR11954:SF6">
    <property type="entry name" value="MACROPHAGE MIGRATION INHIBITORY FACTOR"/>
    <property type="match status" value="1"/>
</dbReference>
<comment type="subcellular location">
    <subcellularLocation>
        <location evidence="1">Secreted</location>
    </subcellularLocation>
</comment>
<evidence type="ECO:0000256" key="4">
    <source>
        <dbReference type="ARBA" id="ARBA00022525"/>
    </source>
</evidence>
<evidence type="ECO:0000256" key="12">
    <source>
        <dbReference type="ARBA" id="ARBA00042730"/>
    </source>
</evidence>
<sequence length="120" mass="13121">MPELVINTNVSKDKVTTDVLLKLSKIFCTTIGKPEQYCTVRVVPDQLMTFSGSTDACAQASIMSIGRLGVEENKLHSAAIFTAVEQLLGVPQDRMYITFTDKPSSEVGYKGTTFHSIMGK</sequence>
<evidence type="ECO:0000256" key="8">
    <source>
        <dbReference type="ARBA" id="ARBA00038932"/>
    </source>
</evidence>
<reference evidence="14" key="1">
    <citation type="submission" date="2017-11" db="EMBL/GenBank/DDBJ databases">
        <title>The sensing device of the deep-sea amphipod.</title>
        <authorList>
            <person name="Kobayashi H."/>
            <person name="Nagahama T."/>
            <person name="Arai W."/>
            <person name="Sasagawa Y."/>
            <person name="Umeda M."/>
            <person name="Hayashi T."/>
            <person name="Nikaido I."/>
            <person name="Watanabe H."/>
            <person name="Oguri K."/>
            <person name="Kitazato H."/>
            <person name="Fujioka K."/>
            <person name="Kido Y."/>
            <person name="Takami H."/>
        </authorList>
    </citation>
    <scope>NUCLEOTIDE SEQUENCE</scope>
    <source>
        <tissue evidence="14">Whole body</tissue>
    </source>
</reference>
<dbReference type="PANTHER" id="PTHR11954">
    <property type="entry name" value="D-DOPACHROME DECARBOXYLASE"/>
    <property type="match status" value="1"/>
</dbReference>
<dbReference type="InterPro" id="IPR014347">
    <property type="entry name" value="Tautomerase/MIF_sf"/>
</dbReference>
<name>A0A2P2HX69_9CRUS</name>
<dbReference type="Pfam" id="PF01187">
    <property type="entry name" value="MIF"/>
    <property type="match status" value="1"/>
</dbReference>
<evidence type="ECO:0000313" key="14">
    <source>
        <dbReference type="EMBL" id="LAC19709.1"/>
    </source>
</evidence>
<evidence type="ECO:0000256" key="6">
    <source>
        <dbReference type="ARBA" id="ARBA00036735"/>
    </source>
</evidence>
<comment type="catalytic activity">
    <reaction evidence="7">
        <text>L-dopachrome = 5,6-dihydroxyindole-2-carboxylate</text>
        <dbReference type="Rhea" id="RHEA:13041"/>
        <dbReference type="ChEBI" id="CHEBI:16875"/>
        <dbReference type="ChEBI" id="CHEBI:57509"/>
        <dbReference type="EC" id="5.3.3.12"/>
    </reaction>
</comment>
<keyword evidence="5" id="KW-0413">Isomerase</keyword>
<keyword evidence="4" id="KW-0964">Secreted</keyword>
<dbReference type="GO" id="GO:0004167">
    <property type="term" value="F:dopachrome isomerase activity"/>
    <property type="evidence" value="ECO:0007669"/>
    <property type="project" value="UniProtKB-EC"/>
</dbReference>
<dbReference type="GO" id="GO:0050178">
    <property type="term" value="F:phenylpyruvate tautomerase activity"/>
    <property type="evidence" value="ECO:0007669"/>
    <property type="project" value="UniProtKB-EC"/>
</dbReference>
<dbReference type="SUPFAM" id="SSF55331">
    <property type="entry name" value="Tautomerase/MIF"/>
    <property type="match status" value="1"/>
</dbReference>
<dbReference type="EC" id="5.3.3.12" evidence="8"/>
<dbReference type="GO" id="GO:0005125">
    <property type="term" value="F:cytokine activity"/>
    <property type="evidence" value="ECO:0007669"/>
    <property type="project" value="UniProtKB-KW"/>
</dbReference>
<evidence type="ECO:0000256" key="7">
    <source>
        <dbReference type="ARBA" id="ARBA00036823"/>
    </source>
</evidence>